<dbReference type="PANTHER" id="PTHR11575">
    <property type="entry name" value="5'-NUCLEOTIDASE-RELATED"/>
    <property type="match status" value="1"/>
</dbReference>
<dbReference type="Proteomes" id="UP000637513">
    <property type="component" value="Unassembled WGS sequence"/>
</dbReference>
<dbReference type="InterPro" id="IPR004843">
    <property type="entry name" value="Calcineurin-like_PHP"/>
</dbReference>
<feature type="domain" description="5'-Nucleotidase C-terminal" evidence="3">
    <location>
        <begin position="440"/>
        <end position="571"/>
    </location>
</feature>
<evidence type="ECO:0000313" key="6">
    <source>
        <dbReference type="Proteomes" id="UP000637513"/>
    </source>
</evidence>
<feature type="domain" description="Calcineurin-like phosphoesterase" evidence="2">
    <location>
        <begin position="37"/>
        <end position="274"/>
    </location>
</feature>
<gene>
    <name evidence="5" type="ORF">H8700_01135</name>
</gene>
<dbReference type="Gene3D" id="3.60.21.10">
    <property type="match status" value="1"/>
</dbReference>
<evidence type="ECO:0000259" key="4">
    <source>
        <dbReference type="Pfam" id="PF17936"/>
    </source>
</evidence>
<reference evidence="5 6" key="1">
    <citation type="submission" date="2020-08" db="EMBL/GenBank/DDBJ databases">
        <title>Genome public.</title>
        <authorList>
            <person name="Liu C."/>
            <person name="Sun Q."/>
        </authorList>
    </citation>
    <scope>NUCLEOTIDE SEQUENCE [LARGE SCALE GENOMIC DNA]</scope>
    <source>
        <strain evidence="5 6">BX3</strain>
    </source>
</reference>
<dbReference type="InterPro" id="IPR006179">
    <property type="entry name" value="5_nucleotidase/apyrase"/>
</dbReference>
<proteinExistence type="predicted"/>
<dbReference type="InterPro" id="IPR029052">
    <property type="entry name" value="Metallo-depent_PP-like"/>
</dbReference>
<name>A0ABR7MRR3_9FIRM</name>
<evidence type="ECO:0000256" key="1">
    <source>
        <dbReference type="ARBA" id="ARBA00022729"/>
    </source>
</evidence>
<comment type="caution">
    <text evidence="5">The sequence shown here is derived from an EMBL/GenBank/DDBJ whole genome shotgun (WGS) entry which is preliminary data.</text>
</comment>
<dbReference type="InterPro" id="IPR008334">
    <property type="entry name" value="5'-Nucleotdase_C"/>
</dbReference>
<dbReference type="Gene3D" id="2.60.40.10">
    <property type="entry name" value="Immunoglobulins"/>
    <property type="match status" value="1"/>
</dbReference>
<dbReference type="PROSITE" id="PS00786">
    <property type="entry name" value="5_NUCLEOTIDASE_2"/>
    <property type="match status" value="1"/>
</dbReference>
<evidence type="ECO:0000313" key="5">
    <source>
        <dbReference type="EMBL" id="MBC8556329.1"/>
    </source>
</evidence>
<dbReference type="Pfam" id="PF00149">
    <property type="entry name" value="Metallophos"/>
    <property type="match status" value="1"/>
</dbReference>
<feature type="domain" description="Bacterial Ig" evidence="4">
    <location>
        <begin position="767"/>
        <end position="839"/>
    </location>
</feature>
<dbReference type="InterPro" id="IPR041498">
    <property type="entry name" value="Big_6"/>
</dbReference>
<dbReference type="InterPro" id="IPR006146">
    <property type="entry name" value="5'-Nucleotdase_CS"/>
</dbReference>
<dbReference type="Gene3D" id="3.90.780.10">
    <property type="entry name" value="5'-Nucleotidase, C-terminal domain"/>
    <property type="match status" value="1"/>
</dbReference>
<dbReference type="PANTHER" id="PTHR11575:SF6">
    <property type="entry name" value="2',3'-CYCLIC-NUCLEOTIDE 2'-PHOSPHODIESTERASE_3'-NUCLEOTIDASE"/>
    <property type="match status" value="1"/>
</dbReference>
<keyword evidence="1" id="KW-0732">Signal</keyword>
<protein>
    <submittedName>
        <fullName evidence="5">5'-nucleotidase C-terminal domain-containing protein</fullName>
    </submittedName>
</protein>
<keyword evidence="6" id="KW-1185">Reference proteome</keyword>
<dbReference type="Pfam" id="PF02872">
    <property type="entry name" value="5_nucleotid_C"/>
    <property type="match status" value="1"/>
</dbReference>
<organism evidence="5 6">
    <name type="scientific">Jutongia hominis</name>
    <dbReference type="NCBI Taxonomy" id="2763664"/>
    <lineage>
        <taxon>Bacteria</taxon>
        <taxon>Bacillati</taxon>
        <taxon>Bacillota</taxon>
        <taxon>Clostridia</taxon>
        <taxon>Lachnospirales</taxon>
        <taxon>Lachnospiraceae</taxon>
        <taxon>Jutongia</taxon>
    </lineage>
</organism>
<dbReference type="InterPro" id="IPR036907">
    <property type="entry name" value="5'-Nucleotdase_C_sf"/>
</dbReference>
<accession>A0ABR7MRR3</accession>
<sequence>MRNNLIVGIKKIGIGVAMVAAFLVGNQAKAAETTTLRVISTTDLHNQVSSEDYDIAGKNAGHSLAKLSTMIKAARAELNQGASLTVDAGDSVYGYGAEVLMGDVKKPSNTLQPIFEAMSKIGYDAITLGNHEFDYGYDFIKNQLTQSGLNDKCVVANVKEYATGNYPWKRTMMLTKNMTTSAGNTVAVKVGIVGVTKKELSTYYEYDGVLEGESILKTVREQAAALKSAGADIVVVIGHCGMGEANDGDSATDPGYAISKLANVDCVMLGHQHRNYPSNDASTKIFYRLPNTDKTTGLTNGKPVVMVADHAAGIGIADMTLKIDNGKVSVVHAATEVRKSSESIRDDQNIVAVDEKSANIIKNTFKEVLASVASGSVFQGYFGVLNDNYAIQLNNEAKIRFGMNFIHSNAGAAYVNYPVISATGYYMDGSEGKNDYMDIQDSFTMKDVLNTQEYEHNNDYAYWITGKQLRKWMEWSASIFAQQNEMITSTGTIKKLSEEYGTTSLVAEKWLKRWGPFQVFDGIEYQIDASKPAMYNVDGELINSNTSRIVNLTCNGQPVTDDSKFILVTNYISKNKAVLSELYDQRLTSKGDRTAMYFKEYIKELGSFGAISDQADDNWSVTFGNEDCRIFRSSSLSDFYAKLNPWYGKTLQKTTNYAYYKIDTAKTAANEDTAGPLLVLAPSTTEATNRNVTIYVQASDKSGVAGITYLQGQYEKDNAIWSQAAAVTDHKITVSANTTLSIRAYDPYGNATVKHITISNIDPNALEKPTVSKFTNKMTIVKGDALAGLTVHVKAAGKSYTTTANAKGAYSCKIDKQKAGNTIAVYVTDGQGRTSASVYTKVLRRGPNAPTLNAVSNKTSRLKGKLNDTNTTMVIYVGKTAYVPANGGKALYKASKGYDKNKKIKNAKAYKVVNGSYTMTVPTISAKTKVVAFSIDKRGRISLKASRKASSKAPNQPKVNSICDFEKYVSGSIPSGKKGCKVTAKSGKKKYTGTSKAKGRFVIKTKGFKKGAVVTVSASDKYKGKTRTSAKTKVRVGSQTQYSNAAGSGKISVSKIRSTSRVVKGKIALKTGSAYISYGENSASLDLNKDGSFSYTLPSPKKGGSSVYITLHDNSNGTIAGVKKVTVSASKPAKPSFMKGSADKKAKKIQIRAKEKGTLVVQSSKKKIKTTKCTYQSKGSYFVYTVKVPAKAGKVRCYLKTIAGKSKTATIKRK</sequence>
<dbReference type="SUPFAM" id="SSF55816">
    <property type="entry name" value="5'-nucleotidase (syn. UDP-sugar hydrolase), C-terminal domain"/>
    <property type="match status" value="1"/>
</dbReference>
<evidence type="ECO:0000259" key="3">
    <source>
        <dbReference type="Pfam" id="PF02872"/>
    </source>
</evidence>
<dbReference type="EMBL" id="JACRSW010000001">
    <property type="protein sequence ID" value="MBC8556329.1"/>
    <property type="molecule type" value="Genomic_DNA"/>
</dbReference>
<dbReference type="SUPFAM" id="SSF56300">
    <property type="entry name" value="Metallo-dependent phosphatases"/>
    <property type="match status" value="1"/>
</dbReference>
<dbReference type="InterPro" id="IPR013783">
    <property type="entry name" value="Ig-like_fold"/>
</dbReference>
<evidence type="ECO:0000259" key="2">
    <source>
        <dbReference type="Pfam" id="PF00149"/>
    </source>
</evidence>
<dbReference type="Pfam" id="PF17936">
    <property type="entry name" value="Big_6"/>
    <property type="match status" value="1"/>
</dbReference>
<dbReference type="RefSeq" id="WP_249302387.1">
    <property type="nucleotide sequence ID" value="NZ_JACRSW010000001.1"/>
</dbReference>